<feature type="transmembrane region" description="Helical" evidence="2">
    <location>
        <begin position="37"/>
        <end position="60"/>
    </location>
</feature>
<feature type="region of interest" description="Disordered" evidence="1">
    <location>
        <begin position="93"/>
        <end position="127"/>
    </location>
</feature>
<feature type="compositionally biased region" description="Pro residues" evidence="1">
    <location>
        <begin position="95"/>
        <end position="111"/>
    </location>
</feature>
<organism evidence="3 4">
    <name type="scientific">Macrostomum lignano</name>
    <dbReference type="NCBI Taxonomy" id="282301"/>
    <lineage>
        <taxon>Eukaryota</taxon>
        <taxon>Metazoa</taxon>
        <taxon>Spiralia</taxon>
        <taxon>Lophotrochozoa</taxon>
        <taxon>Platyhelminthes</taxon>
        <taxon>Rhabditophora</taxon>
        <taxon>Macrostomorpha</taxon>
        <taxon>Macrostomida</taxon>
        <taxon>Macrostomidae</taxon>
        <taxon>Macrostomum</taxon>
    </lineage>
</organism>
<sequence length="190" mass="20281">MKILAIQSNCTINNIKFLMHYNNNNSLLHSSAGYISIWIWVTIGSGIVGIACLSGLLGYLRHRRQRSQSGRGQSKLQPAESVASSIAAACETPAQVPPPVSPAPSTAPPVPSSASKPKSPPAPPNNSAIISNDFAVNLYTENARNFNYELDDNDDDDWFLHSLEAAVFAKDSATTANAFANVNAAVVLDQ</sequence>
<protein>
    <submittedName>
        <fullName evidence="3">Uncharacterized protein</fullName>
    </submittedName>
</protein>
<proteinExistence type="predicted"/>
<keyword evidence="4" id="KW-1185">Reference proteome</keyword>
<dbReference type="AlphaFoldDB" id="A0A267FES4"/>
<name>A0A267FES4_9PLAT</name>
<comment type="caution">
    <text evidence="3">The sequence shown here is derived from an EMBL/GenBank/DDBJ whole genome shotgun (WGS) entry which is preliminary data.</text>
</comment>
<keyword evidence="2" id="KW-0812">Transmembrane</keyword>
<evidence type="ECO:0000313" key="3">
    <source>
        <dbReference type="EMBL" id="PAA71714.1"/>
    </source>
</evidence>
<evidence type="ECO:0000256" key="2">
    <source>
        <dbReference type="SAM" id="Phobius"/>
    </source>
</evidence>
<evidence type="ECO:0000256" key="1">
    <source>
        <dbReference type="SAM" id="MobiDB-lite"/>
    </source>
</evidence>
<dbReference type="EMBL" id="NIVC01001145">
    <property type="protein sequence ID" value="PAA71714.1"/>
    <property type="molecule type" value="Genomic_DNA"/>
</dbReference>
<evidence type="ECO:0000313" key="4">
    <source>
        <dbReference type="Proteomes" id="UP000215902"/>
    </source>
</evidence>
<accession>A0A267FES4</accession>
<dbReference type="Proteomes" id="UP000215902">
    <property type="component" value="Unassembled WGS sequence"/>
</dbReference>
<keyword evidence="2" id="KW-0472">Membrane</keyword>
<gene>
    <name evidence="3" type="ORF">BOX15_Mlig013877g1</name>
</gene>
<keyword evidence="2" id="KW-1133">Transmembrane helix</keyword>
<reference evidence="3 4" key="1">
    <citation type="submission" date="2017-06" db="EMBL/GenBank/DDBJ databases">
        <title>A platform for efficient transgenesis in Macrostomum lignano, a flatworm model organism for stem cell research.</title>
        <authorList>
            <person name="Berezikov E."/>
        </authorList>
    </citation>
    <scope>NUCLEOTIDE SEQUENCE [LARGE SCALE GENOMIC DNA]</scope>
    <source>
        <strain evidence="3">DV1</strain>
        <tissue evidence="3">Whole organism</tissue>
    </source>
</reference>